<dbReference type="SUPFAM" id="SSF50129">
    <property type="entry name" value="GroES-like"/>
    <property type="match status" value="1"/>
</dbReference>
<evidence type="ECO:0000313" key="5">
    <source>
        <dbReference type="RefSeq" id="XP_015281193.1"/>
    </source>
</evidence>
<feature type="compositionally biased region" description="Basic and acidic residues" evidence="2">
    <location>
        <begin position="109"/>
        <end position="134"/>
    </location>
</feature>
<dbReference type="CDD" id="cd08241">
    <property type="entry name" value="QOR1"/>
    <property type="match status" value="1"/>
</dbReference>
<dbReference type="InterPro" id="IPR020843">
    <property type="entry name" value="ER"/>
</dbReference>
<dbReference type="Pfam" id="PF08240">
    <property type="entry name" value="ADH_N"/>
    <property type="match status" value="1"/>
</dbReference>
<dbReference type="InterPro" id="IPR013154">
    <property type="entry name" value="ADH-like_N"/>
</dbReference>
<proteinExistence type="inferred from homology"/>
<sequence length="523" mass="55140">MVSHTAASARRAASQRGENNGAPSRRPPGRPPCLASLPQAGMDGARPGAINRLSTRTASLAPPPSRGVSAPRRLLIGAPAHTSLFQELRSASAGRGEEGAFPSFSGKASTREAGRKGGASLREEGEKGRSELAAKRSQTGVSLFALGGMATAGGSAGLRWSLRARSAFRLENCRRNAFGQESLGPISLSGFSLLPFRRAYRAALCTELTKPLVVRDVPSSSLQPHEVRVRVRCCGVNFADILACQGLYQEKHSLPFTPGMEFSGDVMESGVDVSGVKKGDRVIGVANTKALAEEYVADQKLLWTIPQGVPYEEAAALPVSYGTAILALEHRAQTRAGETVLVTAAAGATGLATVDVASNVLKAKVIAAAGNDSKCNLALQKGAVQSVNYSWAGLREEVKKLTASRGVDVAIDTIGGDIFKEALHSLAWEGRIVVVGFAGGTIPSIPANLLLLKNISALGLYWGRYRDQDFPVFSSALSSALQYCQEGRIQPHVGAVFKLEEVNEAFAHVTQRKSTGKVIISVS</sequence>
<evidence type="ECO:0000256" key="2">
    <source>
        <dbReference type="SAM" id="MobiDB-lite"/>
    </source>
</evidence>
<evidence type="ECO:0000256" key="1">
    <source>
        <dbReference type="ARBA" id="ARBA00010371"/>
    </source>
</evidence>
<dbReference type="SUPFAM" id="SSF51735">
    <property type="entry name" value="NAD(P)-binding Rossmann-fold domains"/>
    <property type="match status" value="1"/>
</dbReference>
<feature type="compositionally biased region" description="Low complexity" evidence="2">
    <location>
        <begin position="1"/>
        <end position="14"/>
    </location>
</feature>
<evidence type="ECO:0000259" key="3">
    <source>
        <dbReference type="SMART" id="SM00829"/>
    </source>
</evidence>
<dbReference type="InterPro" id="IPR051397">
    <property type="entry name" value="Zn-ADH-like_protein"/>
</dbReference>
<dbReference type="Pfam" id="PF00107">
    <property type="entry name" value="ADH_zinc_N"/>
    <property type="match status" value="1"/>
</dbReference>
<gene>
    <name evidence="5" type="primary">LOC107122588</name>
</gene>
<keyword evidence="4" id="KW-1185">Reference proteome</keyword>
<dbReference type="InterPro" id="IPR011032">
    <property type="entry name" value="GroES-like_sf"/>
</dbReference>
<reference evidence="5" key="1">
    <citation type="submission" date="2025-08" db="UniProtKB">
        <authorList>
            <consortium name="RefSeq"/>
        </authorList>
    </citation>
    <scope>IDENTIFICATION</scope>
</reference>
<dbReference type="SMART" id="SM00829">
    <property type="entry name" value="PKS_ER"/>
    <property type="match status" value="1"/>
</dbReference>
<feature type="domain" description="Enoyl reductase (ER)" evidence="3">
    <location>
        <begin position="207"/>
        <end position="520"/>
    </location>
</feature>
<dbReference type="Gene3D" id="3.90.180.10">
    <property type="entry name" value="Medium-chain alcohol dehydrogenases, catalytic domain"/>
    <property type="match status" value="1"/>
</dbReference>
<name>A0ABM1L5F6_GEKJA</name>
<dbReference type="GeneID" id="107122588"/>
<feature type="region of interest" description="Disordered" evidence="2">
    <location>
        <begin position="1"/>
        <end position="49"/>
    </location>
</feature>
<dbReference type="InterPro" id="IPR036291">
    <property type="entry name" value="NAD(P)-bd_dom_sf"/>
</dbReference>
<accession>A0ABM1L5F6</accession>
<dbReference type="Proteomes" id="UP000694871">
    <property type="component" value="Unplaced"/>
</dbReference>
<dbReference type="PANTHER" id="PTHR43677:SF4">
    <property type="entry name" value="QUINONE OXIDOREDUCTASE-LIKE PROTEIN 2"/>
    <property type="match status" value="1"/>
</dbReference>
<dbReference type="PANTHER" id="PTHR43677">
    <property type="entry name" value="SHORT-CHAIN DEHYDROGENASE/REDUCTASE"/>
    <property type="match status" value="1"/>
</dbReference>
<organism evidence="4 5">
    <name type="scientific">Gekko japonicus</name>
    <name type="common">Schlegel's Japanese gecko</name>
    <dbReference type="NCBI Taxonomy" id="146911"/>
    <lineage>
        <taxon>Eukaryota</taxon>
        <taxon>Metazoa</taxon>
        <taxon>Chordata</taxon>
        <taxon>Craniata</taxon>
        <taxon>Vertebrata</taxon>
        <taxon>Euteleostomi</taxon>
        <taxon>Lepidosauria</taxon>
        <taxon>Squamata</taxon>
        <taxon>Bifurcata</taxon>
        <taxon>Gekkota</taxon>
        <taxon>Gekkonidae</taxon>
        <taxon>Gekkoninae</taxon>
        <taxon>Gekko</taxon>
    </lineage>
</organism>
<evidence type="ECO:0000313" key="4">
    <source>
        <dbReference type="Proteomes" id="UP000694871"/>
    </source>
</evidence>
<comment type="similarity">
    <text evidence="1">Belongs to the zinc-containing alcohol dehydrogenase family. Quinone oxidoreductase subfamily.</text>
</comment>
<feature type="region of interest" description="Disordered" evidence="2">
    <location>
        <begin position="91"/>
        <end position="134"/>
    </location>
</feature>
<protein>
    <submittedName>
        <fullName evidence="5">Quinone oxidoreductase-like protein 2</fullName>
    </submittedName>
</protein>
<dbReference type="InterPro" id="IPR013149">
    <property type="entry name" value="ADH-like_C"/>
</dbReference>
<dbReference type="Gene3D" id="3.40.50.720">
    <property type="entry name" value="NAD(P)-binding Rossmann-like Domain"/>
    <property type="match status" value="1"/>
</dbReference>
<dbReference type="RefSeq" id="XP_015281193.1">
    <property type="nucleotide sequence ID" value="XM_015425707.1"/>
</dbReference>